<organism evidence="2 3">
    <name type="scientific">Litoreibacter halocynthiae</name>
    <dbReference type="NCBI Taxonomy" id="1242689"/>
    <lineage>
        <taxon>Bacteria</taxon>
        <taxon>Pseudomonadati</taxon>
        <taxon>Pseudomonadota</taxon>
        <taxon>Alphaproteobacteria</taxon>
        <taxon>Rhodobacterales</taxon>
        <taxon>Roseobacteraceae</taxon>
        <taxon>Litoreibacter</taxon>
    </lineage>
</organism>
<feature type="domain" description="YjiS-like" evidence="1">
    <location>
        <begin position="36"/>
        <end position="64"/>
    </location>
</feature>
<evidence type="ECO:0000313" key="2">
    <source>
        <dbReference type="EMBL" id="TDT77971.1"/>
    </source>
</evidence>
<dbReference type="RefSeq" id="WP_246030369.1">
    <property type="nucleotide sequence ID" value="NZ_SOBH01000001.1"/>
</dbReference>
<reference evidence="2 3" key="1">
    <citation type="submission" date="2019-03" db="EMBL/GenBank/DDBJ databases">
        <title>Genomic Encyclopedia of Archaeal and Bacterial Type Strains, Phase II (KMG-II): from individual species to whole genera.</title>
        <authorList>
            <person name="Goeker M."/>
        </authorList>
    </citation>
    <scope>NUCLEOTIDE SEQUENCE [LARGE SCALE GENOMIC DNA]</scope>
    <source>
        <strain evidence="2 3">DSM 29467</strain>
    </source>
</reference>
<keyword evidence="3" id="KW-1185">Reference proteome</keyword>
<dbReference type="EMBL" id="SOBH01000001">
    <property type="protein sequence ID" value="TDT77971.1"/>
    <property type="molecule type" value="Genomic_DNA"/>
</dbReference>
<name>A0A4R7LTV8_9RHOB</name>
<accession>A0A4R7LTV8</accession>
<comment type="caution">
    <text evidence="2">The sequence shown here is derived from an EMBL/GenBank/DDBJ whole genome shotgun (WGS) entry which is preliminary data.</text>
</comment>
<dbReference type="Pfam" id="PF06568">
    <property type="entry name" value="YjiS-like"/>
    <property type="match status" value="1"/>
</dbReference>
<evidence type="ECO:0000259" key="1">
    <source>
        <dbReference type="Pfam" id="PF06568"/>
    </source>
</evidence>
<dbReference type="AlphaFoldDB" id="A0A4R7LTV8"/>
<dbReference type="InterPro" id="IPR009506">
    <property type="entry name" value="YjiS-like"/>
</dbReference>
<dbReference type="Proteomes" id="UP000294563">
    <property type="component" value="Unassembled WGS sequence"/>
</dbReference>
<sequence>MSIYMTKPMIASATRPALSNSDTSLLRRLQLAASFWWQRHATANALHGLSDRMLADIGLQRSDIPRVAAGQSRRDLRAV</sequence>
<gene>
    <name evidence="2" type="ORF">BDE40_1272</name>
</gene>
<protein>
    <submittedName>
        <fullName evidence="2">Uncharacterized protein YjiS (DUF1127 family)</fullName>
    </submittedName>
</protein>
<proteinExistence type="predicted"/>
<evidence type="ECO:0000313" key="3">
    <source>
        <dbReference type="Proteomes" id="UP000294563"/>
    </source>
</evidence>